<comment type="caution">
    <text evidence="3">The sequence shown here is derived from an EMBL/GenBank/DDBJ whole genome shotgun (WGS) entry which is preliminary data.</text>
</comment>
<evidence type="ECO:0000313" key="4">
    <source>
        <dbReference type="Proteomes" id="UP001158049"/>
    </source>
</evidence>
<dbReference type="SUPFAM" id="SSF53850">
    <property type="entry name" value="Periplasmic binding protein-like II"/>
    <property type="match status" value="1"/>
</dbReference>
<accession>A0ABY1Q5V9</accession>
<feature type="chain" id="PRO_5047271623" evidence="2">
    <location>
        <begin position="30"/>
        <end position="331"/>
    </location>
</feature>
<dbReference type="InterPro" id="IPR042100">
    <property type="entry name" value="Bug_dom1"/>
</dbReference>
<sequence>MTDFARTRKISIAVMSGLIASAVSGSALAEYPEKLVTIVVPFSAGGPSDKIARDLAEALRKPLGQTVVVENTAGACGSIGTARVARAPNDGYRLLVHHIGLATAPSLYKKPGYKTEDLEFLGLINEAPSTLIGKTALPGNSLADLRKYIAENDSKINLANAGVGSASHLCGLILQNALKSNMTSVPYKGTAPAMTDLMGGQVDLMCEQVTNSSPQIESKKVKVYGVSSTKRLTTPALADVPTLEEAGLKGFDFTVWHGLYAPRGTPPAILDKINAALRTAIKDPSLVKRQEALGITVVADARAEPAGHKKFFEGEVNRWARVIKDAGIQPE</sequence>
<dbReference type="Gene3D" id="3.40.190.10">
    <property type="entry name" value="Periplasmic binding protein-like II"/>
    <property type="match status" value="1"/>
</dbReference>
<dbReference type="InterPro" id="IPR005064">
    <property type="entry name" value="BUG"/>
</dbReference>
<feature type="signal peptide" evidence="2">
    <location>
        <begin position="1"/>
        <end position="29"/>
    </location>
</feature>
<comment type="similarity">
    <text evidence="1">Belongs to the UPF0065 (bug) family.</text>
</comment>
<dbReference type="Gene3D" id="3.40.190.150">
    <property type="entry name" value="Bordetella uptake gene, domain 1"/>
    <property type="match status" value="1"/>
</dbReference>
<gene>
    <name evidence="3" type="ORF">SAMN06295970_10759</name>
</gene>
<dbReference type="PANTHER" id="PTHR42928:SF5">
    <property type="entry name" value="BLR1237 PROTEIN"/>
    <property type="match status" value="1"/>
</dbReference>
<protein>
    <submittedName>
        <fullName evidence="3">Tripartite-type tricarboxylate transporter, receptor component TctC</fullName>
    </submittedName>
</protein>
<dbReference type="PANTHER" id="PTHR42928">
    <property type="entry name" value="TRICARBOXYLATE-BINDING PROTEIN"/>
    <property type="match status" value="1"/>
</dbReference>
<evidence type="ECO:0000256" key="1">
    <source>
        <dbReference type="ARBA" id="ARBA00006987"/>
    </source>
</evidence>
<dbReference type="Pfam" id="PF03401">
    <property type="entry name" value="TctC"/>
    <property type="match status" value="1"/>
</dbReference>
<organism evidence="3 4">
    <name type="scientific">Noviherbaspirillum suwonense</name>
    <dbReference type="NCBI Taxonomy" id="1224511"/>
    <lineage>
        <taxon>Bacteria</taxon>
        <taxon>Pseudomonadati</taxon>
        <taxon>Pseudomonadota</taxon>
        <taxon>Betaproteobacteria</taxon>
        <taxon>Burkholderiales</taxon>
        <taxon>Oxalobacteraceae</taxon>
        <taxon>Noviherbaspirillum</taxon>
    </lineage>
</organism>
<dbReference type="EMBL" id="FXUL01000007">
    <property type="protein sequence ID" value="SMP60817.1"/>
    <property type="molecule type" value="Genomic_DNA"/>
</dbReference>
<dbReference type="Proteomes" id="UP001158049">
    <property type="component" value="Unassembled WGS sequence"/>
</dbReference>
<proteinExistence type="inferred from homology"/>
<keyword evidence="2" id="KW-0732">Signal</keyword>
<evidence type="ECO:0000256" key="2">
    <source>
        <dbReference type="SAM" id="SignalP"/>
    </source>
</evidence>
<reference evidence="3 4" key="1">
    <citation type="submission" date="2017-05" db="EMBL/GenBank/DDBJ databases">
        <authorList>
            <person name="Varghese N."/>
            <person name="Submissions S."/>
        </authorList>
    </citation>
    <scope>NUCLEOTIDE SEQUENCE [LARGE SCALE GENOMIC DNA]</scope>
    <source>
        <strain evidence="3 4">DSM 26001</strain>
    </source>
</reference>
<dbReference type="PIRSF" id="PIRSF017082">
    <property type="entry name" value="YflP"/>
    <property type="match status" value="1"/>
</dbReference>
<keyword evidence="4" id="KW-1185">Reference proteome</keyword>
<keyword evidence="3" id="KW-0675">Receptor</keyword>
<evidence type="ECO:0000313" key="3">
    <source>
        <dbReference type="EMBL" id="SMP60817.1"/>
    </source>
</evidence>
<name>A0ABY1Q5V9_9BURK</name>